<evidence type="ECO:0000256" key="1">
    <source>
        <dbReference type="SAM" id="Phobius"/>
    </source>
</evidence>
<dbReference type="AlphaFoldDB" id="A0A0N4X1G0"/>
<reference evidence="2 3" key="2">
    <citation type="submission" date="2018-11" db="EMBL/GenBank/DDBJ databases">
        <authorList>
            <consortium name="Pathogen Informatics"/>
        </authorList>
    </citation>
    <scope>NUCLEOTIDE SEQUENCE [LARGE SCALE GENOMIC DNA]</scope>
    <source>
        <strain evidence="2 3">MHpl1</strain>
    </source>
</reference>
<organism evidence="4">
    <name type="scientific">Haemonchus placei</name>
    <name type="common">Barber's pole worm</name>
    <dbReference type="NCBI Taxonomy" id="6290"/>
    <lineage>
        <taxon>Eukaryota</taxon>
        <taxon>Metazoa</taxon>
        <taxon>Ecdysozoa</taxon>
        <taxon>Nematoda</taxon>
        <taxon>Chromadorea</taxon>
        <taxon>Rhabditida</taxon>
        <taxon>Rhabditina</taxon>
        <taxon>Rhabditomorpha</taxon>
        <taxon>Strongyloidea</taxon>
        <taxon>Trichostrongylidae</taxon>
        <taxon>Haemonchus</taxon>
    </lineage>
</organism>
<dbReference type="Proteomes" id="UP000268014">
    <property type="component" value="Unassembled WGS sequence"/>
</dbReference>
<keyword evidence="1" id="KW-1133">Transmembrane helix</keyword>
<keyword evidence="3" id="KW-1185">Reference proteome</keyword>
<dbReference type="OrthoDB" id="5807375at2759"/>
<feature type="transmembrane region" description="Helical" evidence="1">
    <location>
        <begin position="102"/>
        <end position="125"/>
    </location>
</feature>
<keyword evidence="1" id="KW-0472">Membrane</keyword>
<keyword evidence="1" id="KW-0812">Transmembrane</keyword>
<gene>
    <name evidence="2" type="ORF">HPLM_LOCUS18146</name>
</gene>
<accession>A0A0N4X1G0</accession>
<evidence type="ECO:0000313" key="4">
    <source>
        <dbReference type="WBParaSite" id="HPLM_0001815401-mRNA-1"/>
    </source>
</evidence>
<reference evidence="4" key="1">
    <citation type="submission" date="2017-02" db="UniProtKB">
        <authorList>
            <consortium name="WormBaseParasite"/>
        </authorList>
    </citation>
    <scope>IDENTIFICATION</scope>
</reference>
<dbReference type="EMBL" id="UZAF01020370">
    <property type="protein sequence ID" value="VDO69268.1"/>
    <property type="molecule type" value="Genomic_DNA"/>
</dbReference>
<feature type="transmembrane region" description="Helical" evidence="1">
    <location>
        <begin position="71"/>
        <end position="90"/>
    </location>
</feature>
<sequence>MTRSTDARRFSLETLSWQQTDREYVFMLSLVAYSSLIALMFYALSIFDLLYMHIYVEEKPESTETKPIIRMLYQILHLICDIIFCFLIVLPRVSNPSANQNLAITHSLLNIFGPAVWPTISLIVYSKRVRHVSFREAVSLIIRNSFEVSVSGINIPARQLE</sequence>
<evidence type="ECO:0000313" key="2">
    <source>
        <dbReference type="EMBL" id="VDO69268.1"/>
    </source>
</evidence>
<proteinExistence type="predicted"/>
<protein>
    <submittedName>
        <fullName evidence="4">G protein-coupled receptor</fullName>
    </submittedName>
</protein>
<feature type="transmembrane region" description="Helical" evidence="1">
    <location>
        <begin position="24"/>
        <end position="50"/>
    </location>
</feature>
<evidence type="ECO:0000313" key="3">
    <source>
        <dbReference type="Proteomes" id="UP000268014"/>
    </source>
</evidence>
<name>A0A0N4X1G0_HAEPC</name>
<dbReference type="WBParaSite" id="HPLM_0001815401-mRNA-1">
    <property type="protein sequence ID" value="HPLM_0001815401-mRNA-1"/>
    <property type="gene ID" value="HPLM_0001815401"/>
</dbReference>